<feature type="transmembrane region" description="Helical" evidence="1">
    <location>
        <begin position="97"/>
        <end position="115"/>
    </location>
</feature>
<sequence>MIFIPTMVFRWFSEALFFGLIVHACLQGQRFFRGQGSGHFVGAAVSAAFAVFILFHQQFPACLLHFLFGCYCLFSGLLSAVQFLINRKNHADGGLFFFFHTAAAFSIGVFALTHPNTADEVLQIYGLYFILLGIRYLHDARQSKIFESAYHWHRKLRIAMPALAAAWLPSWFIHHFIRTRSDADRRKSDEQPDLKIMVHVGEKGIQKIGHITFCLDNIVYSFGNYDRSASKLGSILGDGIFFTAPYRAYMKNIIVGEKNTIVEFGIRITAAQKKAIQTEIEKLKTAAVRWHCPLETDASGREQKLKEDYACRVYARTGAQFYKFTQGIFKKYWAFGGNCALFVDQALKKLQASILDFRLIMSPGIYFDWLESEFAKKNSPVISRTVYLAEDFQSSI</sequence>
<keyword evidence="1" id="KW-1133">Transmembrane helix</keyword>
<proteinExistence type="predicted"/>
<protein>
    <recommendedName>
        <fullName evidence="4">DUF308 domain-containing protein</fullName>
    </recommendedName>
</protein>
<evidence type="ECO:0008006" key="4">
    <source>
        <dbReference type="Google" id="ProtNLM"/>
    </source>
</evidence>
<feature type="transmembrane region" description="Helical" evidence="1">
    <location>
        <begin position="6"/>
        <end position="26"/>
    </location>
</feature>
<reference evidence="2 3" key="1">
    <citation type="submission" date="2020-08" db="EMBL/GenBank/DDBJ databases">
        <title>Genomic Encyclopedia of Type Strains, Phase IV (KMG-IV): sequencing the most valuable type-strain genomes for metagenomic binning, comparative biology and taxonomic classification.</title>
        <authorList>
            <person name="Goeker M."/>
        </authorList>
    </citation>
    <scope>NUCLEOTIDE SEQUENCE [LARGE SCALE GENOMIC DNA]</scope>
    <source>
        <strain evidence="2 3">DSM 25799</strain>
    </source>
</reference>
<organism evidence="2 3">
    <name type="scientific">Catenisphaera adipataccumulans</name>
    <dbReference type="NCBI Taxonomy" id="700500"/>
    <lineage>
        <taxon>Bacteria</taxon>
        <taxon>Bacillati</taxon>
        <taxon>Bacillota</taxon>
        <taxon>Erysipelotrichia</taxon>
        <taxon>Erysipelotrichales</taxon>
        <taxon>Erysipelotrichaceae</taxon>
        <taxon>Catenisphaera</taxon>
    </lineage>
</organism>
<name>A0A7W8FWV2_9FIRM</name>
<feature type="transmembrane region" description="Helical" evidence="1">
    <location>
        <begin position="63"/>
        <end position="85"/>
    </location>
</feature>
<dbReference type="EMBL" id="JACHHK010000007">
    <property type="protein sequence ID" value="MBB5183686.1"/>
    <property type="molecule type" value="Genomic_DNA"/>
</dbReference>
<feature type="transmembrane region" description="Helical" evidence="1">
    <location>
        <begin position="121"/>
        <end position="137"/>
    </location>
</feature>
<evidence type="ECO:0000256" key="1">
    <source>
        <dbReference type="SAM" id="Phobius"/>
    </source>
</evidence>
<accession>A0A7W8FWV2</accession>
<dbReference type="AlphaFoldDB" id="A0A7W8FWV2"/>
<dbReference type="RefSeq" id="WP_183328981.1">
    <property type="nucleotide sequence ID" value="NZ_JACHHK010000007.1"/>
</dbReference>
<feature type="transmembrane region" description="Helical" evidence="1">
    <location>
        <begin position="38"/>
        <end position="57"/>
    </location>
</feature>
<evidence type="ECO:0000313" key="3">
    <source>
        <dbReference type="Proteomes" id="UP000539953"/>
    </source>
</evidence>
<comment type="caution">
    <text evidence="2">The sequence shown here is derived from an EMBL/GenBank/DDBJ whole genome shotgun (WGS) entry which is preliminary data.</text>
</comment>
<evidence type="ECO:0000313" key="2">
    <source>
        <dbReference type="EMBL" id="MBB5183686.1"/>
    </source>
</evidence>
<gene>
    <name evidence="2" type="ORF">HNQ47_001725</name>
</gene>
<feature type="transmembrane region" description="Helical" evidence="1">
    <location>
        <begin position="158"/>
        <end position="177"/>
    </location>
</feature>
<keyword evidence="1" id="KW-0812">Transmembrane</keyword>
<keyword evidence="1" id="KW-0472">Membrane</keyword>
<dbReference type="Proteomes" id="UP000539953">
    <property type="component" value="Unassembled WGS sequence"/>
</dbReference>
<keyword evidence="3" id="KW-1185">Reference proteome</keyword>